<dbReference type="InterPro" id="IPR018247">
    <property type="entry name" value="EF_Hand_1_Ca_BS"/>
</dbReference>
<dbReference type="InterPro" id="IPR011992">
    <property type="entry name" value="EF-hand-dom_pair"/>
</dbReference>
<feature type="domain" description="EF-hand" evidence="2">
    <location>
        <begin position="63"/>
        <end position="89"/>
    </location>
</feature>
<keyword evidence="1" id="KW-0106">Calcium</keyword>
<dbReference type="PROSITE" id="PS50222">
    <property type="entry name" value="EF_HAND_2"/>
    <property type="match status" value="1"/>
</dbReference>
<name>E4XJ79_OIKDI</name>
<evidence type="ECO:0000313" key="4">
    <source>
        <dbReference type="Proteomes" id="UP000001307"/>
    </source>
</evidence>
<dbReference type="InParanoid" id="E4XJ79"/>
<evidence type="ECO:0000256" key="1">
    <source>
        <dbReference type="ARBA" id="ARBA00022837"/>
    </source>
</evidence>
<gene>
    <name evidence="3" type="ORF">GSOID_T00012666001</name>
</gene>
<evidence type="ECO:0000259" key="2">
    <source>
        <dbReference type="PROSITE" id="PS50222"/>
    </source>
</evidence>
<sequence length="173" mass="20107">MQHLTDVYFTPFDWITCWGSCIEESGITTNNGFKLLSSDKAKKRTSDEKNIKNDDLMFHELEFDALDQNGDGFISLKEWTGTNKNFANFDISEDNLIDEDEFFVSQNIIQALSVEFRRIVGSKNQMMSFNDALTFLEQKRNVTYEENLQTFDDADNDNTRTLSLFEFAHLNLH</sequence>
<dbReference type="Gene3D" id="1.10.238.10">
    <property type="entry name" value="EF-hand"/>
    <property type="match status" value="1"/>
</dbReference>
<dbReference type="AlphaFoldDB" id="E4XJ79"/>
<keyword evidence="4" id="KW-1185">Reference proteome</keyword>
<dbReference type="PROSITE" id="PS00018">
    <property type="entry name" value="EF_HAND_1"/>
    <property type="match status" value="3"/>
</dbReference>
<organism evidence="3">
    <name type="scientific">Oikopleura dioica</name>
    <name type="common">Tunicate</name>
    <dbReference type="NCBI Taxonomy" id="34765"/>
    <lineage>
        <taxon>Eukaryota</taxon>
        <taxon>Metazoa</taxon>
        <taxon>Chordata</taxon>
        <taxon>Tunicata</taxon>
        <taxon>Appendicularia</taxon>
        <taxon>Copelata</taxon>
        <taxon>Oikopleuridae</taxon>
        <taxon>Oikopleura</taxon>
    </lineage>
</organism>
<dbReference type="EMBL" id="FN653058">
    <property type="protein sequence ID" value="CBY10522.1"/>
    <property type="molecule type" value="Genomic_DNA"/>
</dbReference>
<proteinExistence type="predicted"/>
<accession>E4XJ79</accession>
<dbReference type="Proteomes" id="UP000001307">
    <property type="component" value="Unassembled WGS sequence"/>
</dbReference>
<protein>
    <recommendedName>
        <fullName evidence="2">EF-hand domain-containing protein</fullName>
    </recommendedName>
</protein>
<reference evidence="3" key="1">
    <citation type="journal article" date="2010" name="Science">
        <title>Plasticity of animal genome architecture unmasked by rapid evolution of a pelagic tunicate.</title>
        <authorList>
            <person name="Denoeud F."/>
            <person name="Henriet S."/>
            <person name="Mungpakdee S."/>
            <person name="Aury J.M."/>
            <person name="Da Silva C."/>
            <person name="Brinkmann H."/>
            <person name="Mikhaleva J."/>
            <person name="Olsen L.C."/>
            <person name="Jubin C."/>
            <person name="Canestro C."/>
            <person name="Bouquet J.M."/>
            <person name="Danks G."/>
            <person name="Poulain J."/>
            <person name="Campsteijn C."/>
            <person name="Adamski M."/>
            <person name="Cross I."/>
            <person name="Yadetie F."/>
            <person name="Muffato M."/>
            <person name="Louis A."/>
            <person name="Butcher S."/>
            <person name="Tsagkogeorga G."/>
            <person name="Konrad A."/>
            <person name="Singh S."/>
            <person name="Jensen M.F."/>
            <person name="Cong E.H."/>
            <person name="Eikeseth-Otteraa H."/>
            <person name="Noel B."/>
            <person name="Anthouard V."/>
            <person name="Porcel B.M."/>
            <person name="Kachouri-Lafond R."/>
            <person name="Nishino A."/>
            <person name="Ugolini M."/>
            <person name="Chourrout P."/>
            <person name="Nishida H."/>
            <person name="Aasland R."/>
            <person name="Huzurbazar S."/>
            <person name="Westhof E."/>
            <person name="Delsuc F."/>
            <person name="Lehrach H."/>
            <person name="Reinhardt R."/>
            <person name="Weissenbach J."/>
            <person name="Roy S.W."/>
            <person name="Artiguenave F."/>
            <person name="Postlethwait J.H."/>
            <person name="Manak J.R."/>
            <person name="Thompson E.M."/>
            <person name="Jaillon O."/>
            <person name="Du Pasquier L."/>
            <person name="Boudinot P."/>
            <person name="Liberles D.A."/>
            <person name="Volff J.N."/>
            <person name="Philippe H."/>
            <person name="Lenhard B."/>
            <person name="Roest Crollius H."/>
            <person name="Wincker P."/>
            <person name="Chourrout D."/>
        </authorList>
    </citation>
    <scope>NUCLEOTIDE SEQUENCE [LARGE SCALE GENOMIC DNA]</scope>
</reference>
<evidence type="ECO:0000313" key="3">
    <source>
        <dbReference type="EMBL" id="CBY10522.1"/>
    </source>
</evidence>
<dbReference type="SUPFAM" id="SSF47473">
    <property type="entry name" value="EF-hand"/>
    <property type="match status" value="1"/>
</dbReference>
<dbReference type="InterPro" id="IPR002048">
    <property type="entry name" value="EF_hand_dom"/>
</dbReference>
<dbReference type="GO" id="GO:0005509">
    <property type="term" value="F:calcium ion binding"/>
    <property type="evidence" value="ECO:0007669"/>
    <property type="project" value="InterPro"/>
</dbReference>